<evidence type="ECO:0000256" key="1">
    <source>
        <dbReference type="SAM" id="MobiDB-lite"/>
    </source>
</evidence>
<dbReference type="EMBL" id="KN837169">
    <property type="protein sequence ID" value="KIJ37364.1"/>
    <property type="molecule type" value="Genomic_DNA"/>
</dbReference>
<dbReference type="PANTHER" id="PTHR31902:SF14">
    <property type="entry name" value="ACTIN PATCHES DISTAL PROTEIN 1"/>
    <property type="match status" value="1"/>
</dbReference>
<organism evidence="2 3">
    <name type="scientific">Sphaerobolus stellatus (strain SS14)</name>
    <dbReference type="NCBI Taxonomy" id="990650"/>
    <lineage>
        <taxon>Eukaryota</taxon>
        <taxon>Fungi</taxon>
        <taxon>Dikarya</taxon>
        <taxon>Basidiomycota</taxon>
        <taxon>Agaricomycotina</taxon>
        <taxon>Agaricomycetes</taxon>
        <taxon>Phallomycetidae</taxon>
        <taxon>Geastrales</taxon>
        <taxon>Sphaerobolaceae</taxon>
        <taxon>Sphaerobolus</taxon>
    </lineage>
</organism>
<dbReference type="InterPro" id="IPR036249">
    <property type="entry name" value="Thioredoxin-like_sf"/>
</dbReference>
<feature type="compositionally biased region" description="Basic residues" evidence="1">
    <location>
        <begin position="141"/>
        <end position="167"/>
    </location>
</feature>
<dbReference type="PANTHER" id="PTHR31902">
    <property type="entry name" value="ACTIN PATCHES DISTAL PROTEIN 1"/>
    <property type="match status" value="1"/>
</dbReference>
<protein>
    <submittedName>
        <fullName evidence="2">Uncharacterized protein</fullName>
    </submittedName>
</protein>
<keyword evidence="3" id="KW-1185">Reference proteome</keyword>
<dbReference type="Gene3D" id="3.40.30.10">
    <property type="entry name" value="Glutaredoxin"/>
    <property type="match status" value="1"/>
</dbReference>
<dbReference type="CDD" id="cd03062">
    <property type="entry name" value="TRX_Fd_Sucrase"/>
    <property type="match status" value="1"/>
</dbReference>
<dbReference type="SUPFAM" id="SSF52833">
    <property type="entry name" value="Thioredoxin-like"/>
    <property type="match status" value="1"/>
</dbReference>
<dbReference type="AlphaFoldDB" id="A0A0C9URF1"/>
<dbReference type="Pfam" id="PF06999">
    <property type="entry name" value="Suc_Fer-like"/>
    <property type="match status" value="1"/>
</dbReference>
<dbReference type="OrthoDB" id="10253744at2759"/>
<evidence type="ECO:0000313" key="3">
    <source>
        <dbReference type="Proteomes" id="UP000054279"/>
    </source>
</evidence>
<sequence length="406" mass="45282">MLSNPKPRKCSTQVSTTGPSLVYSFPLSPSMQNFRRICSLILSDPDLYEARRSQVESTTEQLEKSQVPVSDDPCRTCASPCEFGHPDYPRRFDVDLTSEMLGSLKPYQRQVVISTGKADWEREVTDEEGSLARYLLHTSKPHTSKLHGHRRPSVSAHSTHHAHHKPGRRNDIVNVPGVFNSKDASRLSILNGSHHSLSMDEEKESVLVFPDFKLVKEVERSQAGAESLWCSSLEPSLNRAGKVECGVQSWPLPYACVILLCSHKRRDNRCHIAAPKLQTALTHALTSEGYEVHTQVEHPMGPPLEDIEGSDEDREKEFLRRLQEIADSGENKKALILMNSHIGGHKYSGNVVIYTPQGSGVWYGRVSPHEIPAIVKTTICEGKVLPTLLRGGVNLTRPHGKDLLAW</sequence>
<name>A0A0C9URF1_SPHS4</name>
<gene>
    <name evidence="2" type="ORF">M422DRAFT_33712</name>
</gene>
<reference evidence="2 3" key="1">
    <citation type="submission" date="2014-06" db="EMBL/GenBank/DDBJ databases">
        <title>Evolutionary Origins and Diversification of the Mycorrhizal Mutualists.</title>
        <authorList>
            <consortium name="DOE Joint Genome Institute"/>
            <consortium name="Mycorrhizal Genomics Consortium"/>
            <person name="Kohler A."/>
            <person name="Kuo A."/>
            <person name="Nagy L.G."/>
            <person name="Floudas D."/>
            <person name="Copeland A."/>
            <person name="Barry K.W."/>
            <person name="Cichocki N."/>
            <person name="Veneault-Fourrey C."/>
            <person name="LaButti K."/>
            <person name="Lindquist E.A."/>
            <person name="Lipzen A."/>
            <person name="Lundell T."/>
            <person name="Morin E."/>
            <person name="Murat C."/>
            <person name="Riley R."/>
            <person name="Ohm R."/>
            <person name="Sun H."/>
            <person name="Tunlid A."/>
            <person name="Henrissat B."/>
            <person name="Grigoriev I.V."/>
            <person name="Hibbett D.S."/>
            <person name="Martin F."/>
        </authorList>
    </citation>
    <scope>NUCLEOTIDE SEQUENCE [LARGE SCALE GENOMIC DNA]</scope>
    <source>
        <strain evidence="2 3">SS14</strain>
    </source>
</reference>
<dbReference type="InterPro" id="IPR009737">
    <property type="entry name" value="Aim32/Apd1-like"/>
</dbReference>
<dbReference type="HOGENOM" id="CLU_048934_1_0_1"/>
<proteinExistence type="predicted"/>
<feature type="region of interest" description="Disordered" evidence="1">
    <location>
        <begin position="141"/>
        <end position="174"/>
    </location>
</feature>
<evidence type="ECO:0000313" key="2">
    <source>
        <dbReference type="EMBL" id="KIJ37364.1"/>
    </source>
</evidence>
<accession>A0A0C9URF1</accession>
<dbReference type="Proteomes" id="UP000054279">
    <property type="component" value="Unassembled WGS sequence"/>
</dbReference>